<evidence type="ECO:0000313" key="3">
    <source>
        <dbReference type="EMBL" id="KJH46113.1"/>
    </source>
</evidence>
<dbReference type="GO" id="GO:0008483">
    <property type="term" value="F:transaminase activity"/>
    <property type="evidence" value="ECO:0007669"/>
    <property type="project" value="UniProtKB-KW"/>
</dbReference>
<proteinExistence type="predicted"/>
<dbReference type="PANTHER" id="PTHR43795">
    <property type="entry name" value="BIFUNCTIONAL ASPARTATE AMINOTRANSFERASE AND GLUTAMATE/ASPARTATE-PREPHENATE AMINOTRANSFERASE-RELATED"/>
    <property type="match status" value="1"/>
</dbReference>
<organism evidence="3 4">
    <name type="scientific">Dictyocaulus viviparus</name>
    <name type="common">Bovine lungworm</name>
    <dbReference type="NCBI Taxonomy" id="29172"/>
    <lineage>
        <taxon>Eukaryota</taxon>
        <taxon>Metazoa</taxon>
        <taxon>Ecdysozoa</taxon>
        <taxon>Nematoda</taxon>
        <taxon>Chromadorea</taxon>
        <taxon>Rhabditida</taxon>
        <taxon>Rhabditina</taxon>
        <taxon>Rhabditomorpha</taxon>
        <taxon>Strongyloidea</taxon>
        <taxon>Metastrongylidae</taxon>
        <taxon>Dictyocaulus</taxon>
    </lineage>
</organism>
<dbReference type="EMBL" id="KN716368">
    <property type="protein sequence ID" value="KJH46113.1"/>
    <property type="molecule type" value="Genomic_DNA"/>
</dbReference>
<dbReference type="InterPro" id="IPR050478">
    <property type="entry name" value="Ethylene_sulfur-biosynth"/>
</dbReference>
<dbReference type="GO" id="GO:0006520">
    <property type="term" value="P:amino acid metabolic process"/>
    <property type="evidence" value="ECO:0007669"/>
    <property type="project" value="TreeGrafter"/>
</dbReference>
<keyword evidence="4" id="KW-1185">Reference proteome</keyword>
<dbReference type="AlphaFoldDB" id="A0A0D8XN79"/>
<dbReference type="InterPro" id="IPR004839">
    <property type="entry name" value="Aminotransferase_I/II_large"/>
</dbReference>
<protein>
    <submittedName>
        <fullName evidence="3">Aminotransferase, class I/II</fullName>
    </submittedName>
</protein>
<evidence type="ECO:0000259" key="2">
    <source>
        <dbReference type="Pfam" id="PF00155"/>
    </source>
</evidence>
<accession>A0A0D8XN79</accession>
<dbReference type="InterPro" id="IPR015421">
    <property type="entry name" value="PyrdxlP-dep_Trfase_major"/>
</dbReference>
<dbReference type="InterPro" id="IPR015424">
    <property type="entry name" value="PyrdxlP-dep_Trfase"/>
</dbReference>
<dbReference type="GO" id="GO:0030170">
    <property type="term" value="F:pyridoxal phosphate binding"/>
    <property type="evidence" value="ECO:0007669"/>
    <property type="project" value="InterPro"/>
</dbReference>
<dbReference type="InterPro" id="IPR015422">
    <property type="entry name" value="PyrdxlP-dep_Trfase_small"/>
</dbReference>
<dbReference type="PRINTS" id="PR00753">
    <property type="entry name" value="ACCSYNTHASE"/>
</dbReference>
<dbReference type="STRING" id="29172.A0A0D8XN79"/>
<evidence type="ECO:0000256" key="1">
    <source>
        <dbReference type="ARBA" id="ARBA00022898"/>
    </source>
</evidence>
<dbReference type="Pfam" id="PF00155">
    <property type="entry name" value="Aminotran_1_2"/>
    <property type="match status" value="1"/>
</dbReference>
<feature type="domain" description="Aminotransferase class I/classII large" evidence="2">
    <location>
        <begin position="8"/>
        <end position="251"/>
    </location>
</feature>
<dbReference type="CDD" id="cd00609">
    <property type="entry name" value="AAT_like"/>
    <property type="match status" value="1"/>
</dbReference>
<dbReference type="Gene3D" id="3.90.1150.10">
    <property type="entry name" value="Aspartate Aminotransferase, domain 1"/>
    <property type="match status" value="1"/>
</dbReference>
<sequence length="267" mass="30128">MDMVTPKLELHRYQKALDNHHSKEGTIRALLIINPHNPLGVVFPPEDVIQLCNWATRNNLMVLIDESFSSCVFGSTLFKSFLCYRHQLEKPSRAFYIWSMSKDFGIPGLKMSVVHTSSSELITSLSCLEFISPVSALSQSVASNLLSDFDRLRKFHALKLAKLSAHYKFLTKQLCEIGLNFTPAVAGCFIMVDFRKHLRSATFADELSLFQSLCDKGLMLTPGQHILASQPGWMRIVFTCGEKELVEGANRLRAFLNFSSVNNTIDY</sequence>
<dbReference type="Gene3D" id="3.40.640.10">
    <property type="entry name" value="Type I PLP-dependent aspartate aminotransferase-like (Major domain)"/>
    <property type="match status" value="1"/>
</dbReference>
<dbReference type="Proteomes" id="UP000053766">
    <property type="component" value="Unassembled WGS sequence"/>
</dbReference>
<dbReference type="SUPFAM" id="SSF53383">
    <property type="entry name" value="PLP-dependent transferases"/>
    <property type="match status" value="1"/>
</dbReference>
<keyword evidence="3" id="KW-0808">Transferase</keyword>
<name>A0A0D8XN79_DICVI</name>
<keyword evidence="3" id="KW-0032">Aminotransferase</keyword>
<evidence type="ECO:0000313" key="4">
    <source>
        <dbReference type="Proteomes" id="UP000053766"/>
    </source>
</evidence>
<reference evidence="4" key="2">
    <citation type="journal article" date="2016" name="Sci. Rep.">
        <title>Dictyocaulus viviparus genome, variome and transcriptome elucidate lungworm biology and support future intervention.</title>
        <authorList>
            <person name="McNulty S.N."/>
            <person name="Strube C."/>
            <person name="Rosa B.A."/>
            <person name="Martin J.C."/>
            <person name="Tyagi R."/>
            <person name="Choi Y.J."/>
            <person name="Wang Q."/>
            <person name="Hallsworth Pepin K."/>
            <person name="Zhang X."/>
            <person name="Ozersky P."/>
            <person name="Wilson R.K."/>
            <person name="Sternberg P.W."/>
            <person name="Gasser R.B."/>
            <person name="Mitreva M."/>
        </authorList>
    </citation>
    <scope>NUCLEOTIDE SEQUENCE [LARGE SCALE GENOMIC DNA]</scope>
    <source>
        <strain evidence="4">HannoverDv2000</strain>
    </source>
</reference>
<keyword evidence="1" id="KW-0663">Pyridoxal phosphate</keyword>
<dbReference type="OrthoDB" id="5832950at2759"/>
<gene>
    <name evidence="3" type="ORF">DICVIV_07803</name>
</gene>
<reference evidence="3 4" key="1">
    <citation type="submission" date="2013-11" db="EMBL/GenBank/DDBJ databases">
        <title>Draft genome of the bovine lungworm Dictyocaulus viviparus.</title>
        <authorList>
            <person name="Mitreva M."/>
        </authorList>
    </citation>
    <scope>NUCLEOTIDE SEQUENCE [LARGE SCALE GENOMIC DNA]</scope>
    <source>
        <strain evidence="3 4">HannoverDv2000</strain>
    </source>
</reference>
<dbReference type="PANTHER" id="PTHR43795:SF39">
    <property type="entry name" value="AMINOTRANSFERASE CLASS I_CLASSII DOMAIN-CONTAINING PROTEIN"/>
    <property type="match status" value="1"/>
</dbReference>